<accession>A0ABY6CTR7</accession>
<keyword evidence="2" id="KW-1185">Reference proteome</keyword>
<dbReference type="NCBIfam" id="TIGR04019">
    <property type="entry name" value="B_thiol_YtxJ"/>
    <property type="match status" value="1"/>
</dbReference>
<evidence type="ECO:0000313" key="1">
    <source>
        <dbReference type="EMBL" id="UXP33901.1"/>
    </source>
</evidence>
<dbReference type="Gene3D" id="3.40.30.10">
    <property type="entry name" value="Glutaredoxin"/>
    <property type="match status" value="1"/>
</dbReference>
<dbReference type="RefSeq" id="WP_262311327.1">
    <property type="nucleotide sequence ID" value="NZ_CP106679.1"/>
</dbReference>
<dbReference type="Pfam" id="PF11009">
    <property type="entry name" value="BrxC"/>
    <property type="match status" value="1"/>
</dbReference>
<sequence>MNWETLSTTNQLKAIIAESTDHPVMIFKHSTRCSISSMALNRLERSWNQDEINPLKPYYLDLIAYREVSNQIAADLGVEHQSPQVLILSDGKAIYDNSHMGISYNEILKIANDLQTA</sequence>
<reference evidence="1" key="1">
    <citation type="submission" date="2022-09" db="EMBL/GenBank/DDBJ databases">
        <title>Comparative genomics and taxonomic characterization of three novel marine species of genus Reichenbachiella exhibiting antioxidant and polysaccharide degradation activities.</title>
        <authorList>
            <person name="Muhammad N."/>
            <person name="Lee Y.-J."/>
            <person name="Ko J."/>
            <person name="Kim S.-G."/>
        </authorList>
    </citation>
    <scope>NUCLEOTIDE SEQUENCE</scope>
    <source>
        <strain evidence="1">BKB1-1</strain>
    </source>
</reference>
<name>A0ABY6CTR7_9BACT</name>
<dbReference type="EMBL" id="CP106679">
    <property type="protein sequence ID" value="UXP33901.1"/>
    <property type="molecule type" value="Genomic_DNA"/>
</dbReference>
<organism evidence="1 2">
    <name type="scientific">Reichenbachiella agarivorans</name>
    <dbReference type="NCBI Taxonomy" id="2979464"/>
    <lineage>
        <taxon>Bacteria</taxon>
        <taxon>Pseudomonadati</taxon>
        <taxon>Bacteroidota</taxon>
        <taxon>Cytophagia</taxon>
        <taxon>Cytophagales</taxon>
        <taxon>Reichenbachiellaceae</taxon>
        <taxon>Reichenbachiella</taxon>
    </lineage>
</organism>
<evidence type="ECO:0000313" key="2">
    <source>
        <dbReference type="Proteomes" id="UP001065174"/>
    </source>
</evidence>
<gene>
    <name evidence="1" type="primary">ytxJ</name>
    <name evidence="1" type="ORF">N6H18_08080</name>
</gene>
<dbReference type="Proteomes" id="UP001065174">
    <property type="component" value="Chromosome"/>
</dbReference>
<proteinExistence type="predicted"/>
<dbReference type="InterPro" id="IPR022551">
    <property type="entry name" value="BrxC"/>
</dbReference>
<protein>
    <submittedName>
        <fullName evidence="1">Bacillithiol system redox-active protein YtxJ</fullName>
    </submittedName>
</protein>